<evidence type="ECO:0000256" key="2">
    <source>
        <dbReference type="ARBA" id="ARBA00006448"/>
    </source>
</evidence>
<keyword evidence="6 7" id="KW-0472">Membrane</keyword>
<dbReference type="OrthoDB" id="9778331at2"/>
<keyword evidence="4 7" id="KW-0812">Transmembrane</keyword>
<evidence type="ECO:0000313" key="11">
    <source>
        <dbReference type="Proteomes" id="UP000233375"/>
    </source>
</evidence>
<dbReference type="InterPro" id="IPR012452">
    <property type="entry name" value="DUF1657"/>
</dbReference>
<evidence type="ECO:0000256" key="3">
    <source>
        <dbReference type="ARBA" id="ARBA00022475"/>
    </source>
</evidence>
<keyword evidence="3" id="KW-1003">Cell membrane</keyword>
<protein>
    <recommendedName>
        <fullName evidence="12">DUF421 domain-containing protein</fullName>
    </recommendedName>
</protein>
<dbReference type="GO" id="GO:0005886">
    <property type="term" value="C:plasma membrane"/>
    <property type="evidence" value="ECO:0007669"/>
    <property type="project" value="UniProtKB-SubCell"/>
</dbReference>
<reference evidence="10 11" key="1">
    <citation type="journal article" date="2003" name="Int. J. Syst. Evol. Microbiol.">
        <title>Bacillus nealsonii sp. nov., isolated from a spacecraft-assembly facility, whose spores are gamma-radiation resistant.</title>
        <authorList>
            <person name="Venkateswaran K."/>
            <person name="Kempf M."/>
            <person name="Chen F."/>
            <person name="Satomi M."/>
            <person name="Nicholson W."/>
            <person name="Kern R."/>
        </authorList>
    </citation>
    <scope>NUCLEOTIDE SEQUENCE [LARGE SCALE GENOMIC DNA]</scope>
    <source>
        <strain evidence="10 11">FO-92</strain>
    </source>
</reference>
<evidence type="ECO:0000313" key="10">
    <source>
        <dbReference type="EMBL" id="PKG22044.1"/>
    </source>
</evidence>
<organism evidence="10 11">
    <name type="scientific">Niallia nealsonii</name>
    <dbReference type="NCBI Taxonomy" id="115979"/>
    <lineage>
        <taxon>Bacteria</taxon>
        <taxon>Bacillati</taxon>
        <taxon>Bacillota</taxon>
        <taxon>Bacilli</taxon>
        <taxon>Bacillales</taxon>
        <taxon>Bacillaceae</taxon>
        <taxon>Niallia</taxon>
    </lineage>
</organism>
<sequence length="286" mass="32013">MLTGMEVVLRAFLFVIILFITAKLLGKKHISQLSLFEYIAGITLGDIAGEVILSGEAKISHGILGIFVFGIVSYFADVISLKSKTLRNIIEGTGTVLVENGKLLEENLKKEKYTIDDFSSLLRQKDVFSLSEVEYAVLEPKGMLSVMLKKENRPITPKDMKMKMPNEKVPQTVIMDGNILYDSLKKAGKTAAWLNEELTKIGVILDNVFLGQVNSYGELTVDIFDDKLKIASPQERPLMLATIKKIQADLEIYALQTDNKEAKAMYNKNATKMLEVQNLVKIYLEN</sequence>
<feature type="transmembrane region" description="Helical" evidence="7">
    <location>
        <begin position="7"/>
        <end position="26"/>
    </location>
</feature>
<evidence type="ECO:0000256" key="1">
    <source>
        <dbReference type="ARBA" id="ARBA00004651"/>
    </source>
</evidence>
<evidence type="ECO:0000256" key="7">
    <source>
        <dbReference type="SAM" id="Phobius"/>
    </source>
</evidence>
<dbReference type="Proteomes" id="UP000233375">
    <property type="component" value="Unassembled WGS sequence"/>
</dbReference>
<comment type="similarity">
    <text evidence="2">Belongs to the UPF0702 family.</text>
</comment>
<dbReference type="InterPro" id="IPR048454">
    <property type="entry name" value="YetF_N"/>
</dbReference>
<feature type="transmembrane region" description="Helical" evidence="7">
    <location>
        <begin position="59"/>
        <end position="79"/>
    </location>
</feature>
<feature type="domain" description="YetF C-terminal" evidence="8">
    <location>
        <begin position="82"/>
        <end position="214"/>
    </location>
</feature>
<evidence type="ECO:0000259" key="8">
    <source>
        <dbReference type="Pfam" id="PF04239"/>
    </source>
</evidence>
<feature type="domain" description="YetF-like N-terminal transmembrane" evidence="9">
    <location>
        <begin position="7"/>
        <end position="78"/>
    </location>
</feature>
<comment type="subcellular location">
    <subcellularLocation>
        <location evidence="1">Cell membrane</location>
        <topology evidence="1">Multi-pass membrane protein</topology>
    </subcellularLocation>
</comment>
<evidence type="ECO:0000259" key="9">
    <source>
        <dbReference type="Pfam" id="PF20730"/>
    </source>
</evidence>
<proteinExistence type="inferred from homology"/>
<dbReference type="Pfam" id="PF20730">
    <property type="entry name" value="YetF_N"/>
    <property type="match status" value="1"/>
</dbReference>
<dbReference type="Pfam" id="PF07870">
    <property type="entry name" value="DUF1657"/>
    <property type="match status" value="1"/>
</dbReference>
<dbReference type="PANTHER" id="PTHR34582:SF7">
    <property type="entry name" value="UPF0702 TRANSMEMBRANE PROTEIN YDFS"/>
    <property type="match status" value="1"/>
</dbReference>
<dbReference type="EMBL" id="PISE01000047">
    <property type="protein sequence ID" value="PKG22044.1"/>
    <property type="molecule type" value="Genomic_DNA"/>
</dbReference>
<evidence type="ECO:0008006" key="12">
    <source>
        <dbReference type="Google" id="ProtNLM"/>
    </source>
</evidence>
<evidence type="ECO:0000256" key="6">
    <source>
        <dbReference type="ARBA" id="ARBA00023136"/>
    </source>
</evidence>
<dbReference type="Gene3D" id="3.30.240.20">
    <property type="entry name" value="bsu07140 like domains"/>
    <property type="match status" value="2"/>
</dbReference>
<keyword evidence="11" id="KW-1185">Reference proteome</keyword>
<dbReference type="InterPro" id="IPR023090">
    <property type="entry name" value="UPF0702_alpha/beta_dom_sf"/>
</dbReference>
<keyword evidence="5 7" id="KW-1133">Transmembrane helix</keyword>
<accession>A0A2N0YXQ1</accession>
<dbReference type="AlphaFoldDB" id="A0A2N0YXQ1"/>
<name>A0A2N0YXQ1_9BACI</name>
<dbReference type="Pfam" id="PF04239">
    <property type="entry name" value="DUF421"/>
    <property type="match status" value="1"/>
</dbReference>
<dbReference type="InterPro" id="IPR007353">
    <property type="entry name" value="DUF421"/>
</dbReference>
<gene>
    <name evidence="10" type="ORF">CWS01_18915</name>
</gene>
<evidence type="ECO:0000256" key="5">
    <source>
        <dbReference type="ARBA" id="ARBA00022989"/>
    </source>
</evidence>
<comment type="caution">
    <text evidence="10">The sequence shown here is derived from an EMBL/GenBank/DDBJ whole genome shotgun (WGS) entry which is preliminary data.</text>
</comment>
<dbReference type="PANTHER" id="PTHR34582">
    <property type="entry name" value="UPF0702 TRANSMEMBRANE PROTEIN YCAP"/>
    <property type="match status" value="1"/>
</dbReference>
<evidence type="ECO:0000256" key="4">
    <source>
        <dbReference type="ARBA" id="ARBA00022692"/>
    </source>
</evidence>
<dbReference type="RefSeq" id="WP_101178772.1">
    <property type="nucleotide sequence ID" value="NZ_PISE01000047.1"/>
</dbReference>